<organism evidence="2 3">
    <name type="scientific">Collinsella stercoris DSM 13279</name>
    <dbReference type="NCBI Taxonomy" id="445975"/>
    <lineage>
        <taxon>Bacteria</taxon>
        <taxon>Bacillati</taxon>
        <taxon>Actinomycetota</taxon>
        <taxon>Coriobacteriia</taxon>
        <taxon>Coriobacteriales</taxon>
        <taxon>Coriobacteriaceae</taxon>
        <taxon>Collinsella</taxon>
    </lineage>
</organism>
<keyword evidence="3" id="KW-1185">Reference proteome</keyword>
<dbReference type="EMBL" id="ABXJ01000137">
    <property type="protein sequence ID" value="EEA89478.1"/>
    <property type="molecule type" value="Genomic_DNA"/>
</dbReference>
<comment type="caution">
    <text evidence="2">The sequence shown here is derived from an EMBL/GenBank/DDBJ whole genome shotgun (WGS) entry which is preliminary data.</text>
</comment>
<gene>
    <name evidence="2" type="ORF">COLSTE_02362</name>
</gene>
<dbReference type="Proteomes" id="UP000003560">
    <property type="component" value="Unassembled WGS sequence"/>
</dbReference>
<reference evidence="2 3" key="2">
    <citation type="submission" date="2008-10" db="EMBL/GenBank/DDBJ databases">
        <authorList>
            <person name="Fulton L."/>
            <person name="Clifton S."/>
            <person name="Fulton B."/>
            <person name="Xu J."/>
            <person name="Minx P."/>
            <person name="Pepin K.H."/>
            <person name="Johnson M."/>
            <person name="Thiruvilangam P."/>
            <person name="Bhonagiri V."/>
            <person name="Nash W.E."/>
            <person name="Mardis E.R."/>
            <person name="Wilson R.K."/>
        </authorList>
    </citation>
    <scope>NUCLEOTIDE SEQUENCE [LARGE SCALE GENOMIC DNA]</scope>
    <source>
        <strain evidence="2 3">DSM 13279</strain>
    </source>
</reference>
<evidence type="ECO:0000256" key="1">
    <source>
        <dbReference type="SAM" id="MobiDB-lite"/>
    </source>
</evidence>
<name>B6GE25_9ACTN</name>
<feature type="compositionally biased region" description="Polar residues" evidence="1">
    <location>
        <begin position="61"/>
        <end position="74"/>
    </location>
</feature>
<sequence length="80" mass="8745">MNHFSTRIWFAGASNFFTCIELVTGPTSTRCPHRRPVALSGAQDRHRADGAQRRSSLGMANRTNEALTASSLAANNKKAR</sequence>
<evidence type="ECO:0000313" key="3">
    <source>
        <dbReference type="Proteomes" id="UP000003560"/>
    </source>
</evidence>
<dbReference type="AlphaFoldDB" id="B6GE25"/>
<evidence type="ECO:0000313" key="2">
    <source>
        <dbReference type="EMBL" id="EEA89478.1"/>
    </source>
</evidence>
<accession>B6GE25</accession>
<protein>
    <submittedName>
        <fullName evidence="2">Uncharacterized protein</fullName>
    </submittedName>
</protein>
<feature type="compositionally biased region" description="Basic and acidic residues" evidence="1">
    <location>
        <begin position="43"/>
        <end position="52"/>
    </location>
</feature>
<proteinExistence type="predicted"/>
<dbReference type="HOGENOM" id="CLU_2583689_0_0_11"/>
<feature type="region of interest" description="Disordered" evidence="1">
    <location>
        <begin position="38"/>
        <end position="80"/>
    </location>
</feature>
<reference evidence="2 3" key="1">
    <citation type="submission" date="2008-10" db="EMBL/GenBank/DDBJ databases">
        <title>Draft genome sequence of Collinsella stercoris (DSM 13279).</title>
        <authorList>
            <person name="Sudarsanam P."/>
            <person name="Ley R."/>
            <person name="Guruge J."/>
            <person name="Turnbaugh P.J."/>
            <person name="Mahowald M."/>
            <person name="Liep D."/>
            <person name="Gordon J."/>
        </authorList>
    </citation>
    <scope>NUCLEOTIDE SEQUENCE [LARGE SCALE GENOMIC DNA]</scope>
    <source>
        <strain evidence="2 3">DSM 13279</strain>
    </source>
</reference>